<dbReference type="Proteomes" id="UP001551482">
    <property type="component" value="Unassembled WGS sequence"/>
</dbReference>
<accession>A0ABV3DIG8</accession>
<protein>
    <submittedName>
        <fullName evidence="2">FAD-dependent oxidoreductase</fullName>
    </submittedName>
</protein>
<comment type="caution">
    <text evidence="2">The sequence shown here is derived from an EMBL/GenBank/DDBJ whole genome shotgun (WGS) entry which is preliminary data.</text>
</comment>
<evidence type="ECO:0000313" key="2">
    <source>
        <dbReference type="EMBL" id="MEU8135543.1"/>
    </source>
</evidence>
<reference evidence="2 3" key="1">
    <citation type="submission" date="2024-06" db="EMBL/GenBank/DDBJ databases">
        <title>The Natural Products Discovery Center: Release of the First 8490 Sequenced Strains for Exploring Actinobacteria Biosynthetic Diversity.</title>
        <authorList>
            <person name="Kalkreuter E."/>
            <person name="Kautsar S.A."/>
            <person name="Yang D."/>
            <person name="Bader C.D."/>
            <person name="Teijaro C.N."/>
            <person name="Fluegel L."/>
            <person name="Davis C.M."/>
            <person name="Simpson J.R."/>
            <person name="Lauterbach L."/>
            <person name="Steele A.D."/>
            <person name="Gui C."/>
            <person name="Meng S."/>
            <person name="Li G."/>
            <person name="Viehrig K."/>
            <person name="Ye F."/>
            <person name="Su P."/>
            <person name="Kiefer A.F."/>
            <person name="Nichols A."/>
            <person name="Cepeda A.J."/>
            <person name="Yan W."/>
            <person name="Fan B."/>
            <person name="Jiang Y."/>
            <person name="Adhikari A."/>
            <person name="Zheng C.-J."/>
            <person name="Schuster L."/>
            <person name="Cowan T.M."/>
            <person name="Smanski M.J."/>
            <person name="Chevrette M.G."/>
            <person name="De Carvalho L.P.S."/>
            <person name="Shen B."/>
        </authorList>
    </citation>
    <scope>NUCLEOTIDE SEQUENCE [LARGE SCALE GENOMIC DNA]</scope>
    <source>
        <strain evidence="2 3">NPDC048946</strain>
    </source>
</reference>
<dbReference type="PANTHER" id="PTHR42923:SF17">
    <property type="entry name" value="AMINE OXIDASE DOMAIN-CONTAINING PROTEIN"/>
    <property type="match status" value="1"/>
</dbReference>
<dbReference type="Pfam" id="PF01593">
    <property type="entry name" value="Amino_oxidase"/>
    <property type="match status" value="1"/>
</dbReference>
<gene>
    <name evidence="2" type="ORF">AB0C36_18720</name>
</gene>
<evidence type="ECO:0000259" key="1">
    <source>
        <dbReference type="Pfam" id="PF01593"/>
    </source>
</evidence>
<dbReference type="RefSeq" id="WP_358355379.1">
    <property type="nucleotide sequence ID" value="NZ_JBEZFP010000045.1"/>
</dbReference>
<keyword evidence="3" id="KW-1185">Reference proteome</keyword>
<dbReference type="Gene3D" id="1.10.405.20">
    <property type="match status" value="2"/>
</dbReference>
<name>A0ABV3DIG8_9ACTN</name>
<sequence length="447" mass="48627">MSRRRVAVIGAGVSGLTAAYILQRSYDVVLFESDDRLGGHAHTHDVPAETGGTIPVDTGFLVHNEQTYPHLIRLFRELGVQTQDTEMSMSVRCEGCGLEYAGARRTGGLFAQRSNSVNPRYLRMLGEVVRFHRNARALLLAAQYGRSAVPAGAAGVGQAAGAAAADDTQEQPTLGRFLADGKYSPYFVDHFVMPLVSAVWSTGTRDSRMYPAAYLFAFLHNHGMLTVSGSPAWKTVVGGSRTYVDRAVKGLASVNVATPVRAVRRTADGVEVRDDSDRPHRLDAVVLATHADDALRLLADPTPREQAVLGAFRYARNEACLHTDTALLPRAAAARASWNYLKTSCHDGVDQDRVLVSYDLNRLMRLDQRTTYLVTLGATERPREDSVVDRMVYEHPVFTPESVTAQRSLPLLADGRTAFAGAYHGWGFHEDGCASGVRAAASLGVVW</sequence>
<feature type="domain" description="Amine oxidase" evidence="1">
    <location>
        <begin position="13"/>
        <end position="441"/>
    </location>
</feature>
<dbReference type="Gene3D" id="3.30.70.1990">
    <property type="match status" value="1"/>
</dbReference>
<dbReference type="Gene3D" id="3.50.50.60">
    <property type="entry name" value="FAD/NAD(P)-binding domain"/>
    <property type="match status" value="2"/>
</dbReference>
<dbReference type="EMBL" id="JBEZFP010000045">
    <property type="protein sequence ID" value="MEU8135543.1"/>
    <property type="molecule type" value="Genomic_DNA"/>
</dbReference>
<dbReference type="InterPro" id="IPR050464">
    <property type="entry name" value="Zeta_carotene_desat/Oxidored"/>
</dbReference>
<proteinExistence type="predicted"/>
<dbReference type="InterPro" id="IPR002937">
    <property type="entry name" value="Amino_oxidase"/>
</dbReference>
<evidence type="ECO:0000313" key="3">
    <source>
        <dbReference type="Proteomes" id="UP001551482"/>
    </source>
</evidence>
<dbReference type="PANTHER" id="PTHR42923">
    <property type="entry name" value="PROTOPORPHYRINOGEN OXIDASE"/>
    <property type="match status" value="1"/>
</dbReference>
<dbReference type="SUPFAM" id="SSF51905">
    <property type="entry name" value="FAD/NAD(P)-binding domain"/>
    <property type="match status" value="1"/>
</dbReference>
<organism evidence="2 3">
    <name type="scientific">Streptodolium elevatio</name>
    <dbReference type="NCBI Taxonomy" id="3157996"/>
    <lineage>
        <taxon>Bacteria</taxon>
        <taxon>Bacillati</taxon>
        <taxon>Actinomycetota</taxon>
        <taxon>Actinomycetes</taxon>
        <taxon>Kitasatosporales</taxon>
        <taxon>Streptomycetaceae</taxon>
        <taxon>Streptodolium</taxon>
    </lineage>
</organism>
<dbReference type="InterPro" id="IPR036188">
    <property type="entry name" value="FAD/NAD-bd_sf"/>
</dbReference>